<dbReference type="Proteomes" id="UP000002489">
    <property type="component" value="Unassembled WGS sequence"/>
</dbReference>
<organism evidence="1 2">
    <name type="scientific">Fusarium oxysporum (strain Fo5176)</name>
    <name type="common">Fusarium vascular wilt</name>
    <dbReference type="NCBI Taxonomy" id="660025"/>
    <lineage>
        <taxon>Eukaryota</taxon>
        <taxon>Fungi</taxon>
        <taxon>Dikarya</taxon>
        <taxon>Ascomycota</taxon>
        <taxon>Pezizomycotina</taxon>
        <taxon>Sordariomycetes</taxon>
        <taxon>Hypocreomycetidae</taxon>
        <taxon>Hypocreales</taxon>
        <taxon>Nectriaceae</taxon>
        <taxon>Fusarium</taxon>
        <taxon>Fusarium oxysporum species complex</taxon>
    </lineage>
</organism>
<reference evidence="1" key="2">
    <citation type="submission" date="2025-08" db="UniProtKB">
        <authorList>
            <consortium name="EnsemblFungi"/>
        </authorList>
    </citation>
    <scope>IDENTIFICATION</scope>
    <source>
        <strain evidence="1">4287 / CBS 123668 / FGSC 9935 / NRRL 34936</strain>
    </source>
</reference>
<dbReference type="EnsemblFungi" id="FOXG_17583T0">
    <property type="protein sequence ID" value="FOXG_17583P0"/>
    <property type="gene ID" value="FOXG_17583"/>
</dbReference>
<reference evidence="2" key="1">
    <citation type="journal article" date="2012" name="Mol. Plant Microbe Interact.">
        <title>A highly conserved effector in Fusarium oxysporum is required for full virulence on Arabidopsis.</title>
        <authorList>
            <person name="Thatcher L.F."/>
            <person name="Gardiner D.M."/>
            <person name="Kazan K."/>
            <person name="Manners J."/>
        </authorList>
    </citation>
    <scope>NUCLEOTIDE SEQUENCE [LARGE SCALE GENOMIC DNA]</scope>
    <source>
        <strain evidence="2">Fo5176</strain>
    </source>
</reference>
<accession>A0A0C4DJD3</accession>
<gene>
    <name evidence="1" type="primary">28958331</name>
</gene>
<evidence type="ECO:0000313" key="1">
    <source>
        <dbReference type="EnsemblFungi" id="FOXG_17583P0"/>
    </source>
</evidence>
<protein>
    <submittedName>
        <fullName evidence="1">Uncharacterized protein</fullName>
    </submittedName>
</protein>
<dbReference type="VEuPathDB" id="FungiDB:FOXG_17583"/>
<name>A0A0C4DJD3_FUSOF</name>
<dbReference type="AlphaFoldDB" id="A0A0C4DJD3"/>
<evidence type="ECO:0000313" key="2">
    <source>
        <dbReference type="Proteomes" id="UP000002489"/>
    </source>
</evidence>
<proteinExistence type="predicted"/>
<sequence>MTQRCARGQRSLSVLLNISAAGGEASKAEISVFTEMVLGSIASCENRLFLNSPRLKARLFGLFGVLDSNGWFREQLLRKIQETDVKIMLLKNDATTVQDIDDLGSGLIQCIFDYRNPLRKRLMV</sequence>